<dbReference type="EMBL" id="CAEZSU010000009">
    <property type="protein sequence ID" value="CAB4540421.1"/>
    <property type="molecule type" value="Genomic_DNA"/>
</dbReference>
<dbReference type="InterPro" id="IPR050273">
    <property type="entry name" value="GppA/Ppx_hydrolase"/>
</dbReference>
<dbReference type="PANTHER" id="PTHR30005">
    <property type="entry name" value="EXOPOLYPHOSPHATASE"/>
    <property type="match status" value="1"/>
</dbReference>
<sequence>MTERPLAAIDIGTNSFHMVVARVGEVSVAGEFVGPAFEVIAREKEMVRLGSSSGDMKELSDEAIDRGVLALKRLAKIAAIHDADVVAVATSAVREAENADVFIDRARDEAGVVVDVIAGVEEARLIHIGVLQAVPVFDQRLVLIDIGGGSTEILVGEQGEMIAAGSLKLGAIRLTRRFFRGERLHPGAVESCRRHIRSVLAPMVREVERVGFGVAIASSGTAETVASLVNSQRGTASLRTMNNFVMTSEEIKNAVKSLVAASSVEERRALPGMDPSRADIILAGALILEQAVEELGIDEIVISDNALREGVLLDALSRRGGATLHHLRDLRRRSVLHLAESMDDDVDHSMRAAGFALDLFDATSLLHGLGDDSRELLEAGALLANVGLSISHSEHHKHSYYVIRHSDRLSGFTDHEIELIAQIARYHRKSAPKPKHPEFARLWPEDQERVRILAGLLRVAIALDRSHKGRVERIVVSAKQHAEEVVIAVQQRDGFDADLEVQTAEDRKGLLEDVLGRRVRFSS</sequence>
<dbReference type="Pfam" id="PF21447">
    <property type="entry name" value="Ppx-GppA_III"/>
    <property type="match status" value="1"/>
</dbReference>
<dbReference type="SUPFAM" id="SSF109604">
    <property type="entry name" value="HD-domain/PDEase-like"/>
    <property type="match status" value="1"/>
</dbReference>
<reference evidence="5" key="1">
    <citation type="submission" date="2020-05" db="EMBL/GenBank/DDBJ databases">
        <authorList>
            <person name="Chiriac C."/>
            <person name="Salcher M."/>
            <person name="Ghai R."/>
            <person name="Kavagutti S V."/>
        </authorList>
    </citation>
    <scope>NUCLEOTIDE SEQUENCE</scope>
</reference>
<gene>
    <name evidence="4" type="ORF">UFOPK1495_00162</name>
    <name evidence="5" type="ORF">UFOPK1603_01054</name>
</gene>
<dbReference type="InterPro" id="IPR030673">
    <property type="entry name" value="PyroPPase_GppA_Ppx"/>
</dbReference>
<dbReference type="InterPro" id="IPR043129">
    <property type="entry name" value="ATPase_NBD"/>
</dbReference>
<evidence type="ECO:0000313" key="5">
    <source>
        <dbReference type="EMBL" id="CAB4569223.1"/>
    </source>
</evidence>
<dbReference type="InterPro" id="IPR003695">
    <property type="entry name" value="Ppx_GppA_N"/>
</dbReference>
<dbReference type="Gene3D" id="1.10.3210.10">
    <property type="entry name" value="Hypothetical protein af1432"/>
    <property type="match status" value="1"/>
</dbReference>
<evidence type="ECO:0000256" key="1">
    <source>
        <dbReference type="ARBA" id="ARBA00022801"/>
    </source>
</evidence>
<proteinExistence type="predicted"/>
<dbReference type="PANTHER" id="PTHR30005:SF0">
    <property type="entry name" value="RETROGRADE REGULATION PROTEIN 2"/>
    <property type="match status" value="1"/>
</dbReference>
<evidence type="ECO:0000259" key="3">
    <source>
        <dbReference type="Pfam" id="PF21447"/>
    </source>
</evidence>
<dbReference type="SUPFAM" id="SSF53067">
    <property type="entry name" value="Actin-like ATPase domain"/>
    <property type="match status" value="2"/>
</dbReference>
<evidence type="ECO:0000259" key="2">
    <source>
        <dbReference type="Pfam" id="PF02541"/>
    </source>
</evidence>
<feature type="domain" description="Ppx/GppA phosphatase C-terminal" evidence="3">
    <location>
        <begin position="331"/>
        <end position="491"/>
    </location>
</feature>
<accession>A0A6J6E4N5</accession>
<organism evidence="5">
    <name type="scientific">freshwater metagenome</name>
    <dbReference type="NCBI Taxonomy" id="449393"/>
    <lineage>
        <taxon>unclassified sequences</taxon>
        <taxon>metagenomes</taxon>
        <taxon>ecological metagenomes</taxon>
    </lineage>
</organism>
<dbReference type="AlphaFoldDB" id="A0A6J6E4N5"/>
<dbReference type="InterPro" id="IPR048950">
    <property type="entry name" value="Ppx_GppA_C"/>
</dbReference>
<dbReference type="Gene3D" id="3.30.420.40">
    <property type="match status" value="1"/>
</dbReference>
<evidence type="ECO:0000313" key="4">
    <source>
        <dbReference type="EMBL" id="CAB4540421.1"/>
    </source>
</evidence>
<dbReference type="Gene3D" id="3.30.420.150">
    <property type="entry name" value="Exopolyphosphatase. Domain 2"/>
    <property type="match status" value="1"/>
</dbReference>
<name>A0A6J6E4N5_9ZZZZ</name>
<dbReference type="GO" id="GO:0016462">
    <property type="term" value="F:pyrophosphatase activity"/>
    <property type="evidence" value="ECO:0007669"/>
    <property type="project" value="TreeGrafter"/>
</dbReference>
<dbReference type="Pfam" id="PF02541">
    <property type="entry name" value="Ppx-GppA"/>
    <property type="match status" value="1"/>
</dbReference>
<feature type="domain" description="Ppx/GppA phosphatase N-terminal" evidence="2">
    <location>
        <begin position="34"/>
        <end position="317"/>
    </location>
</feature>
<keyword evidence="1" id="KW-0378">Hydrolase</keyword>
<dbReference type="PIRSF" id="PIRSF001267">
    <property type="entry name" value="Pyrophosphatase_GppA_Ppx"/>
    <property type="match status" value="1"/>
</dbReference>
<protein>
    <submittedName>
        <fullName evidence="5">Unannotated protein</fullName>
    </submittedName>
</protein>
<dbReference type="EMBL" id="CAEZTG010000093">
    <property type="protein sequence ID" value="CAB4569223.1"/>
    <property type="molecule type" value="Genomic_DNA"/>
</dbReference>
<dbReference type="CDD" id="cd24006">
    <property type="entry name" value="ASKHA_NBD_PPX_GppA"/>
    <property type="match status" value="1"/>
</dbReference>